<name>A0A2M3ZUH4_9DIPT</name>
<accession>A0A2M3ZUH4</accession>
<feature type="chain" id="PRO_5014623635" evidence="1">
    <location>
        <begin position="27"/>
        <end position="120"/>
    </location>
</feature>
<dbReference type="EMBL" id="GGFM01011394">
    <property type="protein sequence ID" value="MBW32145.1"/>
    <property type="molecule type" value="Transcribed_RNA"/>
</dbReference>
<feature type="signal peptide" evidence="1">
    <location>
        <begin position="1"/>
        <end position="26"/>
    </location>
</feature>
<keyword evidence="1" id="KW-0732">Signal</keyword>
<proteinExistence type="predicted"/>
<reference evidence="2" key="1">
    <citation type="submission" date="2018-01" db="EMBL/GenBank/DDBJ databases">
        <title>An insight into the sialome of Amazonian anophelines.</title>
        <authorList>
            <person name="Ribeiro J.M."/>
            <person name="Scarpassa V."/>
            <person name="Calvo E."/>
        </authorList>
    </citation>
    <scope>NUCLEOTIDE SEQUENCE</scope>
    <source>
        <tissue evidence="2">Salivary glands</tissue>
    </source>
</reference>
<organism evidence="2">
    <name type="scientific">Anopheles braziliensis</name>
    <dbReference type="NCBI Taxonomy" id="58242"/>
    <lineage>
        <taxon>Eukaryota</taxon>
        <taxon>Metazoa</taxon>
        <taxon>Ecdysozoa</taxon>
        <taxon>Arthropoda</taxon>
        <taxon>Hexapoda</taxon>
        <taxon>Insecta</taxon>
        <taxon>Pterygota</taxon>
        <taxon>Neoptera</taxon>
        <taxon>Endopterygota</taxon>
        <taxon>Diptera</taxon>
        <taxon>Nematocera</taxon>
        <taxon>Culicoidea</taxon>
        <taxon>Culicidae</taxon>
        <taxon>Anophelinae</taxon>
        <taxon>Anopheles</taxon>
    </lineage>
</organism>
<evidence type="ECO:0000256" key="1">
    <source>
        <dbReference type="SAM" id="SignalP"/>
    </source>
</evidence>
<sequence length="120" mass="13533">MNSCCLLSPAVAALPLLAIILPRVSRLHICYNEYSFVCAFTRPSTILLLKREGFFFKPRGSAGPARRSQHRRLNPLALLSLPTHSPTLATMKYRSFLPYSPCFPTCILIDRQTYEGSLFI</sequence>
<protein>
    <submittedName>
        <fullName evidence="2">Putative secreted peptide</fullName>
    </submittedName>
</protein>
<dbReference type="AlphaFoldDB" id="A0A2M3ZUH4"/>
<evidence type="ECO:0000313" key="2">
    <source>
        <dbReference type="EMBL" id="MBW32145.1"/>
    </source>
</evidence>